<dbReference type="SUPFAM" id="SSF47781">
    <property type="entry name" value="RuvA domain 2-like"/>
    <property type="match status" value="1"/>
</dbReference>
<dbReference type="Pfam" id="PF12836">
    <property type="entry name" value="HHH_3"/>
    <property type="match status" value="1"/>
</dbReference>
<dbReference type="InterPro" id="IPR010994">
    <property type="entry name" value="RuvA_2-like"/>
</dbReference>
<dbReference type="GO" id="GO:0015628">
    <property type="term" value="P:protein secretion by the type II secretion system"/>
    <property type="evidence" value="ECO:0007669"/>
    <property type="project" value="TreeGrafter"/>
</dbReference>
<protein>
    <submittedName>
        <fullName evidence="2">Helix-hairpin-helix domain-containing protein</fullName>
    </submittedName>
</protein>
<dbReference type="PANTHER" id="PTHR21180">
    <property type="entry name" value="ENDONUCLEASE/EXONUCLEASE/PHOSPHATASE FAMILY DOMAIN-CONTAINING PROTEIN 1"/>
    <property type="match status" value="1"/>
</dbReference>
<evidence type="ECO:0000313" key="2">
    <source>
        <dbReference type="EMBL" id="HGK27532.1"/>
    </source>
</evidence>
<feature type="domain" description="Helix-hairpin-helix DNA-binding motif class 1" evidence="1">
    <location>
        <begin position="17"/>
        <end position="36"/>
    </location>
</feature>
<feature type="domain" description="Helix-hairpin-helix DNA-binding motif class 1" evidence="1">
    <location>
        <begin position="47"/>
        <end position="66"/>
    </location>
</feature>
<dbReference type="GO" id="GO:0015627">
    <property type="term" value="C:type II protein secretion system complex"/>
    <property type="evidence" value="ECO:0007669"/>
    <property type="project" value="TreeGrafter"/>
</dbReference>
<dbReference type="SMART" id="SM00278">
    <property type="entry name" value="HhH1"/>
    <property type="match status" value="2"/>
</dbReference>
<name>A0A7C4CA17_UNCW3</name>
<dbReference type="AlphaFoldDB" id="A0A7C4CA17"/>
<reference evidence="2" key="1">
    <citation type="journal article" date="2020" name="mSystems">
        <title>Genome- and Community-Level Interaction Insights into Carbon Utilization and Element Cycling Functions of Hydrothermarchaeota in Hydrothermal Sediment.</title>
        <authorList>
            <person name="Zhou Z."/>
            <person name="Liu Y."/>
            <person name="Xu W."/>
            <person name="Pan J."/>
            <person name="Luo Z.H."/>
            <person name="Li M."/>
        </authorList>
    </citation>
    <scope>NUCLEOTIDE SEQUENCE [LARGE SCALE GENOMIC DNA]</scope>
    <source>
        <strain evidence="2">SpSt-488</strain>
    </source>
</reference>
<accession>A0A7C4CA17</accession>
<dbReference type="PANTHER" id="PTHR21180:SF32">
    <property type="entry name" value="ENDONUCLEASE_EXONUCLEASE_PHOSPHATASE FAMILY DOMAIN-CONTAINING PROTEIN 1"/>
    <property type="match status" value="1"/>
</dbReference>
<dbReference type="InterPro" id="IPR003583">
    <property type="entry name" value="Hlx-hairpin-Hlx_DNA-bd_motif"/>
</dbReference>
<proteinExistence type="predicted"/>
<dbReference type="EMBL" id="DSUT01000017">
    <property type="protein sequence ID" value="HGK27532.1"/>
    <property type="molecule type" value="Genomic_DNA"/>
</dbReference>
<dbReference type="GO" id="GO:0006281">
    <property type="term" value="P:DNA repair"/>
    <property type="evidence" value="ECO:0007669"/>
    <property type="project" value="InterPro"/>
</dbReference>
<dbReference type="InterPro" id="IPR051675">
    <property type="entry name" value="Endo/Exo/Phosphatase_dom_1"/>
</dbReference>
<sequence>MSGDGDELVDINSADRSELEALPGIGPVLAQRIVDYRQRFGPFRSPDQLAQVPGIGPKRLTALRGLVRAGSIKADSL</sequence>
<comment type="caution">
    <text evidence="2">The sequence shown here is derived from an EMBL/GenBank/DDBJ whole genome shotgun (WGS) entry which is preliminary data.</text>
</comment>
<gene>
    <name evidence="2" type="ORF">ENS41_01060</name>
</gene>
<dbReference type="GO" id="GO:0003677">
    <property type="term" value="F:DNA binding"/>
    <property type="evidence" value="ECO:0007669"/>
    <property type="project" value="InterPro"/>
</dbReference>
<dbReference type="Gene3D" id="1.10.150.320">
    <property type="entry name" value="Photosystem II 12 kDa extrinsic protein"/>
    <property type="match status" value="1"/>
</dbReference>
<evidence type="ECO:0000259" key="1">
    <source>
        <dbReference type="SMART" id="SM00278"/>
    </source>
</evidence>
<organism evidence="2">
    <name type="scientific">candidate division WOR-3 bacterium</name>
    <dbReference type="NCBI Taxonomy" id="2052148"/>
    <lineage>
        <taxon>Bacteria</taxon>
        <taxon>Bacteria division WOR-3</taxon>
    </lineage>
</organism>